<dbReference type="RefSeq" id="WP_072920851.1">
    <property type="nucleotide sequence ID" value="NZ_FRDM01000044.1"/>
</dbReference>
<dbReference type="Gene3D" id="3.40.109.10">
    <property type="entry name" value="NADH Oxidase"/>
    <property type="match status" value="1"/>
</dbReference>
<dbReference type="PANTHER" id="PTHR23026">
    <property type="entry name" value="NADPH NITROREDUCTASE"/>
    <property type="match status" value="1"/>
</dbReference>
<organism evidence="1 2">
    <name type="scientific">Geodermatophilus obscurus</name>
    <dbReference type="NCBI Taxonomy" id="1861"/>
    <lineage>
        <taxon>Bacteria</taxon>
        <taxon>Bacillati</taxon>
        <taxon>Actinomycetota</taxon>
        <taxon>Actinomycetes</taxon>
        <taxon>Geodermatophilales</taxon>
        <taxon>Geodermatophilaceae</taxon>
        <taxon>Geodermatophilus</taxon>
    </lineage>
</organism>
<reference evidence="1 2" key="1">
    <citation type="submission" date="2016-12" db="EMBL/GenBank/DDBJ databases">
        <authorList>
            <person name="Song W.-J."/>
            <person name="Kurnit D.M."/>
        </authorList>
    </citation>
    <scope>NUCLEOTIDE SEQUENCE [LARGE SCALE GENOMIC DNA]</scope>
    <source>
        <strain evidence="1 2">DSM 43162</strain>
    </source>
</reference>
<evidence type="ECO:0000313" key="2">
    <source>
        <dbReference type="Proteomes" id="UP000184428"/>
    </source>
</evidence>
<dbReference type="AlphaFoldDB" id="A0A1M7UZH2"/>
<dbReference type="NCBIfam" id="NF047509">
    <property type="entry name" value="Rv3131_FMN_oxido"/>
    <property type="match status" value="1"/>
</dbReference>
<dbReference type="GO" id="GO:0016491">
    <property type="term" value="F:oxidoreductase activity"/>
    <property type="evidence" value="ECO:0007669"/>
    <property type="project" value="InterPro"/>
</dbReference>
<dbReference type="InterPro" id="IPR000415">
    <property type="entry name" value="Nitroreductase-like"/>
</dbReference>
<dbReference type="EMBL" id="FRDM01000044">
    <property type="protein sequence ID" value="SHN88354.1"/>
    <property type="molecule type" value="Genomic_DNA"/>
</dbReference>
<dbReference type="PANTHER" id="PTHR23026:SF123">
    <property type="entry name" value="NAD(P)H NITROREDUCTASE RV3131-RELATED"/>
    <property type="match status" value="1"/>
</dbReference>
<protein>
    <recommendedName>
        <fullName evidence="3">Nitroreductase</fullName>
    </recommendedName>
</protein>
<evidence type="ECO:0008006" key="3">
    <source>
        <dbReference type="Google" id="ProtNLM"/>
    </source>
</evidence>
<dbReference type="SUPFAM" id="SSF55469">
    <property type="entry name" value="FMN-dependent nitroreductase-like"/>
    <property type="match status" value="2"/>
</dbReference>
<dbReference type="InterPro" id="IPR050627">
    <property type="entry name" value="Nitroreductase/BluB"/>
</dbReference>
<evidence type="ECO:0000313" key="1">
    <source>
        <dbReference type="EMBL" id="SHN88354.1"/>
    </source>
</evidence>
<dbReference type="Proteomes" id="UP000184428">
    <property type="component" value="Unassembled WGS sequence"/>
</dbReference>
<accession>A0A1M7UZH2</accession>
<name>A0A1M7UZH2_9ACTN</name>
<proteinExistence type="predicted"/>
<gene>
    <name evidence="1" type="ORF">SAMN05660350_04473</name>
</gene>
<sequence length="332" mass="35470">MLTAHLDRTTARAVIGLANLAPSVHNSQPWRWRVGPSSIHLFADATRALPATDPEGRDLRISCGAALHHLRVALSAAGLAARVHRMPDPAHPAHVASVETTARTPTADDLALARAIEHRRSDRRVFSTWPVPPEFLTELARAAEHEGAALRLLDRESQRWAVRRLVEHAAVEQALTPGVAGEVAAWTGRTRMAREGVPAANVPSPREGTVPVRHVAGAEQPQSELGVGESDGTVLAVLSTRTDTPIDQLRAGEALSAVLLTATRSGLATDPVSQPLEVPTTRAELKQSCLDGDGEPQVLLRLGWAPVSADPVPPTGRLRVDDTIDAMDAPWT</sequence>